<gene>
    <name evidence="11" type="ORF">CLOSTMETH_03434</name>
</gene>
<feature type="transmembrane region" description="Helical" evidence="8">
    <location>
        <begin position="57"/>
        <end position="83"/>
    </location>
</feature>
<keyword evidence="2" id="KW-0813">Transport</keyword>
<name>C0EHT9_9FIRM</name>
<sequence length="725" mass="79875">MHNRFQTLLDSLFRWTEQNKLLTAVRDGMVLAIPVIMTGSFSLLLKSIPIPGYQEWLAGLLGGAFLDLLTLICNATLNLISLVFLLTVSYSYGRVMDVHHKEILPIVSLCSYCAFVMSAKEGLQISQFQSNWLFDALFVSLLSSVLFVQLSALVTRKTASYGDGADTLFNQTLGHIFPGMIVIVLFALLNVVTTRCFGQQNFQLFFSSGVETLFSNLGRGLGSGLLFIFSLHLMWFFGIHGANVLDGVANNVFDAGVEINSAMLQTGQAPTEIVSKSFFDTFVLFGGCGSLLCLVAAILLCERRSNVRDLSKMAAAPVLFNINELLVYGLPIAFNPAYFLPFLCTPLLLTLTSYAATAFGLVPVVSHSVEWTTPILLSGYAATGSIAGTLLQLFNFILGTLLYIPFVKYAQKRHRKTIRHNVEALTQKMIEAERTGKKPELLSRKDHLAPIAKVMANDLRRAVKAGTLTLFYQPQVRYDGRILGGEALLRWSYEGELVYPPLAIALAEEAGFADELGLGVLRQACGDLDRLNAQFGQTLLLSVNVTSNQLEAPGFTGQVWQEVGRHSFAPSQLCLELTEQTALSCAQELVDQLFSLREEGMRIVMDDFGVGHSSLMYLQNNQFDTVKLDGSLVTGLVANSRSREIISTIMTLSNSLHFDVLAEFVETPEQRETLHQLGCCYYQGYLYSPALSFDGFVAYICSNQIELSARYMVEADAGKSVTEKP</sequence>
<evidence type="ECO:0000256" key="3">
    <source>
        <dbReference type="ARBA" id="ARBA00022475"/>
    </source>
</evidence>
<evidence type="ECO:0000313" key="12">
    <source>
        <dbReference type="Proteomes" id="UP000003340"/>
    </source>
</evidence>
<dbReference type="Proteomes" id="UP000003340">
    <property type="component" value="Unassembled WGS sequence"/>
</dbReference>
<dbReference type="PROSITE" id="PS50883">
    <property type="entry name" value="EAL"/>
    <property type="match status" value="1"/>
</dbReference>
<dbReference type="SUPFAM" id="SSF141868">
    <property type="entry name" value="EAL domain-like"/>
    <property type="match status" value="1"/>
</dbReference>
<keyword evidence="12" id="KW-1185">Reference proteome</keyword>
<dbReference type="InterPro" id="IPR035919">
    <property type="entry name" value="EAL_sf"/>
</dbReference>
<comment type="caution">
    <text evidence="11">The sequence shown here is derived from an EMBL/GenBank/DDBJ whole genome shotgun (WGS) entry which is preliminary data.</text>
</comment>
<evidence type="ECO:0000256" key="1">
    <source>
        <dbReference type="ARBA" id="ARBA00004651"/>
    </source>
</evidence>
<protein>
    <submittedName>
        <fullName evidence="11">PTS system, lactose/cellobiose family IIC component</fullName>
        <ecNumber evidence="11">2.7.1.69</ecNumber>
    </submittedName>
</protein>
<proteinExistence type="predicted"/>
<comment type="subcellular location">
    <subcellularLocation>
        <location evidence="1">Cell membrane</location>
        <topology evidence="1">Multi-pass membrane protein</topology>
    </subcellularLocation>
</comment>
<feature type="transmembrane region" description="Helical" evidence="8">
    <location>
        <begin position="313"/>
        <end position="334"/>
    </location>
</feature>
<dbReference type="CDD" id="cd01948">
    <property type="entry name" value="EAL"/>
    <property type="match status" value="1"/>
</dbReference>
<evidence type="ECO:0000256" key="7">
    <source>
        <dbReference type="ARBA" id="ARBA00023136"/>
    </source>
</evidence>
<keyword evidence="3" id="KW-1003">Cell membrane</keyword>
<feature type="domain" description="EAL" evidence="9">
    <location>
        <begin position="452"/>
        <end position="704"/>
    </location>
</feature>
<organism evidence="11 12">
    <name type="scientific">[Clostridium] methylpentosum DSM 5476</name>
    <dbReference type="NCBI Taxonomy" id="537013"/>
    <lineage>
        <taxon>Bacteria</taxon>
        <taxon>Bacillati</taxon>
        <taxon>Bacillota</taxon>
        <taxon>Clostridia</taxon>
        <taxon>Eubacteriales</taxon>
        <taxon>Oscillospiraceae</taxon>
        <taxon>Oscillospiraceae incertae sedis</taxon>
    </lineage>
</organism>
<dbReference type="PANTHER" id="PTHR33989:SF4">
    <property type="entry name" value="PTS SYSTEM N,N'-DIACETYLCHITOBIOSE-SPECIFIC EIIC COMPONENT"/>
    <property type="match status" value="1"/>
</dbReference>
<reference evidence="11 12" key="2">
    <citation type="submission" date="2009-02" db="EMBL/GenBank/DDBJ databases">
        <title>Draft genome sequence of Clostridium methylpentosum (DSM 5476).</title>
        <authorList>
            <person name="Sudarsanam P."/>
            <person name="Ley R."/>
            <person name="Guruge J."/>
            <person name="Turnbaugh P.J."/>
            <person name="Mahowald M."/>
            <person name="Liep D."/>
            <person name="Gordon J."/>
        </authorList>
    </citation>
    <scope>NUCLEOTIDE SEQUENCE [LARGE SCALE GENOMIC DNA]</scope>
    <source>
        <strain evidence="11 12">DSM 5476</strain>
    </source>
</reference>
<evidence type="ECO:0000256" key="6">
    <source>
        <dbReference type="ARBA" id="ARBA00022989"/>
    </source>
</evidence>
<dbReference type="eggNOG" id="COG2200">
    <property type="taxonomic scope" value="Bacteria"/>
</dbReference>
<dbReference type="STRING" id="537013.CLOSTMETH_03434"/>
<dbReference type="InterPro" id="IPR004501">
    <property type="entry name" value="PTS_EIIC_3"/>
</dbReference>
<dbReference type="AlphaFoldDB" id="C0EHT9"/>
<evidence type="ECO:0000259" key="10">
    <source>
        <dbReference type="PROSITE" id="PS51105"/>
    </source>
</evidence>
<feature type="transmembrane region" description="Helical" evidence="8">
    <location>
        <begin position="28"/>
        <end position="45"/>
    </location>
</feature>
<accession>C0EHT9</accession>
<feature type="transmembrane region" description="Helical" evidence="8">
    <location>
        <begin position="213"/>
        <end position="237"/>
    </location>
</feature>
<feature type="transmembrane region" description="Helical" evidence="8">
    <location>
        <begin position="282"/>
        <end position="301"/>
    </location>
</feature>
<dbReference type="EMBL" id="ACEC01000121">
    <property type="protein sequence ID" value="EEG28962.1"/>
    <property type="molecule type" value="Genomic_DNA"/>
</dbReference>
<dbReference type="GO" id="GO:0009401">
    <property type="term" value="P:phosphoenolpyruvate-dependent sugar phosphotransferase system"/>
    <property type="evidence" value="ECO:0007669"/>
    <property type="project" value="InterPro"/>
</dbReference>
<keyword evidence="4" id="KW-0762">Sugar transport</keyword>
<evidence type="ECO:0000256" key="5">
    <source>
        <dbReference type="ARBA" id="ARBA00022692"/>
    </source>
</evidence>
<evidence type="ECO:0000313" key="11">
    <source>
        <dbReference type="EMBL" id="EEG28962.1"/>
    </source>
</evidence>
<feature type="transmembrane region" description="Helical" evidence="8">
    <location>
        <begin position="377"/>
        <end position="406"/>
    </location>
</feature>
<feature type="transmembrane region" description="Helical" evidence="8">
    <location>
        <begin position="340"/>
        <end position="365"/>
    </location>
</feature>
<keyword evidence="5 8" id="KW-0812">Transmembrane</keyword>
<feature type="transmembrane region" description="Helical" evidence="8">
    <location>
        <begin position="172"/>
        <end position="192"/>
    </location>
</feature>
<dbReference type="SMART" id="SM00052">
    <property type="entry name" value="EAL"/>
    <property type="match status" value="1"/>
</dbReference>
<keyword evidence="7 8" id="KW-0472">Membrane</keyword>
<dbReference type="HOGENOM" id="CLU_024302_0_0_9"/>
<keyword evidence="6 8" id="KW-1133">Transmembrane helix</keyword>
<evidence type="ECO:0000256" key="2">
    <source>
        <dbReference type="ARBA" id="ARBA00022448"/>
    </source>
</evidence>
<feature type="domain" description="PTS EIIC type-3" evidence="10">
    <location>
        <begin position="5"/>
        <end position="406"/>
    </location>
</feature>
<keyword evidence="11" id="KW-0808">Transferase</keyword>
<dbReference type="PROSITE" id="PS51105">
    <property type="entry name" value="PTS_EIIC_TYPE_3"/>
    <property type="match status" value="1"/>
</dbReference>
<dbReference type="Pfam" id="PF02378">
    <property type="entry name" value="PTS_EIIC"/>
    <property type="match status" value="1"/>
</dbReference>
<dbReference type="eggNOG" id="COG1455">
    <property type="taxonomic scope" value="Bacteria"/>
</dbReference>
<dbReference type="GO" id="GO:0005886">
    <property type="term" value="C:plasma membrane"/>
    <property type="evidence" value="ECO:0007669"/>
    <property type="project" value="UniProtKB-SubCell"/>
</dbReference>
<evidence type="ECO:0000259" key="9">
    <source>
        <dbReference type="PROSITE" id="PS50883"/>
    </source>
</evidence>
<evidence type="ECO:0000256" key="4">
    <source>
        <dbReference type="ARBA" id="ARBA00022597"/>
    </source>
</evidence>
<dbReference type="InterPro" id="IPR051088">
    <property type="entry name" value="PTS_Sugar-EIIC/EIIB"/>
</dbReference>
<feature type="transmembrane region" description="Helical" evidence="8">
    <location>
        <begin position="132"/>
        <end position="152"/>
    </location>
</feature>
<dbReference type="PANTHER" id="PTHR33989">
    <property type="match status" value="1"/>
</dbReference>
<reference evidence="11 12" key="1">
    <citation type="submission" date="2009-01" db="EMBL/GenBank/DDBJ databases">
        <authorList>
            <person name="Fulton L."/>
            <person name="Clifton S."/>
            <person name="Fulton B."/>
            <person name="Xu J."/>
            <person name="Minx P."/>
            <person name="Pepin K.H."/>
            <person name="Johnson M."/>
            <person name="Bhonagiri V."/>
            <person name="Nash W.E."/>
            <person name="Mardis E.R."/>
            <person name="Wilson R.K."/>
        </authorList>
    </citation>
    <scope>NUCLEOTIDE SEQUENCE [LARGE SCALE GENOMIC DNA]</scope>
    <source>
        <strain evidence="11 12">DSM 5476</strain>
    </source>
</reference>
<dbReference type="Pfam" id="PF00563">
    <property type="entry name" value="EAL"/>
    <property type="match status" value="1"/>
</dbReference>
<dbReference type="Gene3D" id="3.20.20.450">
    <property type="entry name" value="EAL domain"/>
    <property type="match status" value="1"/>
</dbReference>
<evidence type="ECO:0000256" key="8">
    <source>
        <dbReference type="SAM" id="Phobius"/>
    </source>
</evidence>
<dbReference type="InterPro" id="IPR001633">
    <property type="entry name" value="EAL_dom"/>
</dbReference>
<dbReference type="EC" id="2.7.1.69" evidence="11"/>
<dbReference type="InterPro" id="IPR003352">
    <property type="entry name" value="PTS_EIIC"/>
</dbReference>
<dbReference type="GO" id="GO:0008982">
    <property type="term" value="F:protein-N(PI)-phosphohistidine-sugar phosphotransferase activity"/>
    <property type="evidence" value="ECO:0007669"/>
    <property type="project" value="InterPro"/>
</dbReference>